<dbReference type="OrthoDB" id="2328924at2759"/>
<dbReference type="AlphaFoldDB" id="A0A9P7AVM3"/>
<dbReference type="PANTHER" id="PTHR40128">
    <property type="entry name" value="EXPRESSED PROTEIN"/>
    <property type="match status" value="1"/>
</dbReference>
<evidence type="ECO:0008006" key="3">
    <source>
        <dbReference type="Google" id="ProtNLM"/>
    </source>
</evidence>
<sequence length="316" mass="35142">MPGILTQPINGHLAVNDGPLNSDSVSLLRPSLPSEPIEELRKRYNEDGMLLVRGLIPREDIMRTRTFYFSMMAPTGVLKDGTKPSQGIFNDKRSPDDFPGIGSGVAGMNGRPGGESAAEFVDLAIAAHYKSEYTENLCKHPMLLDFVARFTGWNENTLGLKRSLLRNNIPGTTPIGVHYDQIFLRHGEPTSLTAWVPIGDVSLMGGGLIYLEDGEKVGLQLEKEFTRKSKEAGFTPEEAKSAFNNNMLSSGLLSECPAEFARKHHRRWLVSNYEAGDVVFHKPHAVKIHTEAYVFEYTDFDLPRFMLRLSTTTPTT</sequence>
<accession>A0A9P7AVM3</accession>
<gene>
    <name evidence="1" type="ORF">D0Z07_6735</name>
</gene>
<dbReference type="EMBL" id="VNKQ01000012">
    <property type="protein sequence ID" value="KAG0647609.1"/>
    <property type="molecule type" value="Genomic_DNA"/>
</dbReference>
<proteinExistence type="predicted"/>
<name>A0A9P7AVM3_9HELO</name>
<evidence type="ECO:0000313" key="2">
    <source>
        <dbReference type="Proteomes" id="UP000785200"/>
    </source>
</evidence>
<reference evidence="1" key="1">
    <citation type="submission" date="2019-07" db="EMBL/GenBank/DDBJ databases">
        <title>Hyphodiscus hymeniophilus genome sequencing and assembly.</title>
        <authorList>
            <person name="Kramer G."/>
            <person name="Nodwell J."/>
        </authorList>
    </citation>
    <scope>NUCLEOTIDE SEQUENCE</scope>
    <source>
        <strain evidence="1">ATCC 34498</strain>
    </source>
</reference>
<keyword evidence="2" id="KW-1185">Reference proteome</keyword>
<evidence type="ECO:0000313" key="1">
    <source>
        <dbReference type="EMBL" id="KAG0647609.1"/>
    </source>
</evidence>
<dbReference type="PANTHER" id="PTHR40128:SF1">
    <property type="entry name" value="PHYTANOYL-COA HYDROXYLASE"/>
    <property type="match status" value="1"/>
</dbReference>
<protein>
    <recommendedName>
        <fullName evidence="3">Phytanoyl-CoA dioxygenase</fullName>
    </recommendedName>
</protein>
<organism evidence="1 2">
    <name type="scientific">Hyphodiscus hymeniophilus</name>
    <dbReference type="NCBI Taxonomy" id="353542"/>
    <lineage>
        <taxon>Eukaryota</taxon>
        <taxon>Fungi</taxon>
        <taxon>Dikarya</taxon>
        <taxon>Ascomycota</taxon>
        <taxon>Pezizomycotina</taxon>
        <taxon>Leotiomycetes</taxon>
        <taxon>Helotiales</taxon>
        <taxon>Hyphodiscaceae</taxon>
        <taxon>Hyphodiscus</taxon>
    </lineage>
</organism>
<dbReference type="Proteomes" id="UP000785200">
    <property type="component" value="Unassembled WGS sequence"/>
</dbReference>
<dbReference type="SUPFAM" id="SSF51197">
    <property type="entry name" value="Clavaminate synthase-like"/>
    <property type="match status" value="1"/>
</dbReference>
<comment type="caution">
    <text evidence="1">The sequence shown here is derived from an EMBL/GenBank/DDBJ whole genome shotgun (WGS) entry which is preliminary data.</text>
</comment>
<dbReference type="Gene3D" id="2.60.120.620">
    <property type="entry name" value="q2cbj1_9rhob like domain"/>
    <property type="match status" value="1"/>
</dbReference>